<dbReference type="InterPro" id="IPR053238">
    <property type="entry name" value="RING-H2_zinc_finger"/>
</dbReference>
<evidence type="ECO:0000256" key="1">
    <source>
        <dbReference type="ARBA" id="ARBA00022723"/>
    </source>
</evidence>
<sequence>MDYKLEVETNGNETTVHWDKDPEAPSVKYGMGLQVGLFIGFVVLAAAIVVLVFFICKRRDRRLKAQKMAELDKVADFKDHLECKPWCHPDDQTRAFQKGSTITFSSVIHGSFSAPPNAATTGSNLANSSKNSTSTTDTVISMDAAETAVVDIEAVATTTTTTKRDSDTTTTMEEEDRRDTIMELPTFASSAKHRYPAPPVGRSFHSRHNGFYCAICVEGFQVGDPIYNSNNPNCQHQIHASCMDKWIEYQNVCPVCSQPFVLL</sequence>
<dbReference type="EMBL" id="CAICTM010000531">
    <property type="protein sequence ID" value="CAB9512357.1"/>
    <property type="molecule type" value="Genomic_DNA"/>
</dbReference>
<keyword evidence="5" id="KW-1133">Transmembrane helix</keyword>
<dbReference type="AlphaFoldDB" id="A0A9N8E0P3"/>
<dbReference type="PANTHER" id="PTHR14155">
    <property type="entry name" value="RING FINGER DOMAIN-CONTAINING"/>
    <property type="match status" value="1"/>
</dbReference>
<dbReference type="PROSITE" id="PS50089">
    <property type="entry name" value="ZF_RING_2"/>
    <property type="match status" value="1"/>
</dbReference>
<protein>
    <recommendedName>
        <fullName evidence="6">RING-type domain-containing protein</fullName>
    </recommendedName>
</protein>
<dbReference type="InterPro" id="IPR013083">
    <property type="entry name" value="Znf_RING/FYVE/PHD"/>
</dbReference>
<evidence type="ECO:0000259" key="6">
    <source>
        <dbReference type="PROSITE" id="PS50089"/>
    </source>
</evidence>
<feature type="transmembrane region" description="Helical" evidence="5">
    <location>
        <begin position="35"/>
        <end position="56"/>
    </location>
</feature>
<evidence type="ECO:0000256" key="3">
    <source>
        <dbReference type="ARBA" id="ARBA00022833"/>
    </source>
</evidence>
<comment type="caution">
    <text evidence="7">The sequence shown here is derived from an EMBL/GenBank/DDBJ whole genome shotgun (WGS) entry which is preliminary data.</text>
</comment>
<keyword evidence="2 4" id="KW-0863">Zinc-finger</keyword>
<dbReference type="GO" id="GO:0008270">
    <property type="term" value="F:zinc ion binding"/>
    <property type="evidence" value="ECO:0007669"/>
    <property type="project" value="UniProtKB-KW"/>
</dbReference>
<dbReference type="OrthoDB" id="9984778at2759"/>
<name>A0A9N8E0P3_9STRA</name>
<dbReference type="Proteomes" id="UP001153069">
    <property type="component" value="Unassembled WGS sequence"/>
</dbReference>
<accession>A0A9N8E0P3</accession>
<gene>
    <name evidence="7" type="ORF">SEMRO_532_G161420.1</name>
</gene>
<dbReference type="SUPFAM" id="SSF57850">
    <property type="entry name" value="RING/U-box"/>
    <property type="match status" value="1"/>
</dbReference>
<proteinExistence type="predicted"/>
<evidence type="ECO:0000256" key="2">
    <source>
        <dbReference type="ARBA" id="ARBA00022771"/>
    </source>
</evidence>
<dbReference type="Pfam" id="PF13639">
    <property type="entry name" value="zf-RING_2"/>
    <property type="match status" value="1"/>
</dbReference>
<keyword evidence="5" id="KW-0812">Transmembrane</keyword>
<dbReference type="PANTHER" id="PTHR14155:SF627">
    <property type="entry name" value="OS06G0192800 PROTEIN"/>
    <property type="match status" value="1"/>
</dbReference>
<keyword evidence="8" id="KW-1185">Reference proteome</keyword>
<keyword evidence="3" id="KW-0862">Zinc</keyword>
<feature type="domain" description="RING-type" evidence="6">
    <location>
        <begin position="213"/>
        <end position="257"/>
    </location>
</feature>
<organism evidence="7 8">
    <name type="scientific">Seminavis robusta</name>
    <dbReference type="NCBI Taxonomy" id="568900"/>
    <lineage>
        <taxon>Eukaryota</taxon>
        <taxon>Sar</taxon>
        <taxon>Stramenopiles</taxon>
        <taxon>Ochrophyta</taxon>
        <taxon>Bacillariophyta</taxon>
        <taxon>Bacillariophyceae</taxon>
        <taxon>Bacillariophycidae</taxon>
        <taxon>Naviculales</taxon>
        <taxon>Naviculaceae</taxon>
        <taxon>Seminavis</taxon>
    </lineage>
</organism>
<evidence type="ECO:0000256" key="5">
    <source>
        <dbReference type="SAM" id="Phobius"/>
    </source>
</evidence>
<evidence type="ECO:0000256" key="4">
    <source>
        <dbReference type="PROSITE-ProRule" id="PRU00175"/>
    </source>
</evidence>
<evidence type="ECO:0000313" key="8">
    <source>
        <dbReference type="Proteomes" id="UP001153069"/>
    </source>
</evidence>
<evidence type="ECO:0000313" key="7">
    <source>
        <dbReference type="EMBL" id="CAB9512357.1"/>
    </source>
</evidence>
<dbReference type="InterPro" id="IPR001841">
    <property type="entry name" value="Znf_RING"/>
</dbReference>
<keyword evidence="5" id="KW-0472">Membrane</keyword>
<reference evidence="7" key="1">
    <citation type="submission" date="2020-06" db="EMBL/GenBank/DDBJ databases">
        <authorList>
            <consortium name="Plant Systems Biology data submission"/>
        </authorList>
    </citation>
    <scope>NUCLEOTIDE SEQUENCE</scope>
    <source>
        <strain evidence="7">D6</strain>
    </source>
</reference>
<dbReference type="Gene3D" id="3.30.40.10">
    <property type="entry name" value="Zinc/RING finger domain, C3HC4 (zinc finger)"/>
    <property type="match status" value="1"/>
</dbReference>
<keyword evidence="1" id="KW-0479">Metal-binding</keyword>